<sequence>MYITMGQKWETPITLLVCTLKYSVIIINCSKYAHGLLNSFSLKYQMCDL</sequence>
<evidence type="ECO:0000313" key="1">
    <source>
        <dbReference type="EMBL" id="JAH89465.1"/>
    </source>
</evidence>
<protein>
    <submittedName>
        <fullName evidence="1">Uncharacterized protein</fullName>
    </submittedName>
</protein>
<accession>A0A0E9WIR1</accession>
<reference evidence="1" key="1">
    <citation type="submission" date="2014-11" db="EMBL/GenBank/DDBJ databases">
        <authorList>
            <person name="Amaro Gonzalez C."/>
        </authorList>
    </citation>
    <scope>NUCLEOTIDE SEQUENCE</scope>
</reference>
<reference evidence="1" key="2">
    <citation type="journal article" date="2015" name="Fish Shellfish Immunol.">
        <title>Early steps in the European eel (Anguilla anguilla)-Vibrio vulnificus interaction in the gills: Role of the RtxA13 toxin.</title>
        <authorList>
            <person name="Callol A."/>
            <person name="Pajuelo D."/>
            <person name="Ebbesson L."/>
            <person name="Teles M."/>
            <person name="MacKenzie S."/>
            <person name="Amaro C."/>
        </authorList>
    </citation>
    <scope>NUCLEOTIDE SEQUENCE</scope>
</reference>
<name>A0A0E9WIR1_ANGAN</name>
<dbReference type="EMBL" id="GBXM01019112">
    <property type="protein sequence ID" value="JAH89465.1"/>
    <property type="molecule type" value="Transcribed_RNA"/>
</dbReference>
<dbReference type="AlphaFoldDB" id="A0A0E9WIR1"/>
<organism evidence="1">
    <name type="scientific">Anguilla anguilla</name>
    <name type="common">European freshwater eel</name>
    <name type="synonym">Muraena anguilla</name>
    <dbReference type="NCBI Taxonomy" id="7936"/>
    <lineage>
        <taxon>Eukaryota</taxon>
        <taxon>Metazoa</taxon>
        <taxon>Chordata</taxon>
        <taxon>Craniata</taxon>
        <taxon>Vertebrata</taxon>
        <taxon>Euteleostomi</taxon>
        <taxon>Actinopterygii</taxon>
        <taxon>Neopterygii</taxon>
        <taxon>Teleostei</taxon>
        <taxon>Anguilliformes</taxon>
        <taxon>Anguillidae</taxon>
        <taxon>Anguilla</taxon>
    </lineage>
</organism>
<proteinExistence type="predicted"/>